<accession>L8JMZ3</accession>
<dbReference type="AlphaFoldDB" id="L8JMZ3"/>
<dbReference type="SUPFAM" id="SSF55874">
    <property type="entry name" value="ATPase domain of HSP90 chaperone/DNA topoisomerase II/histidine kinase"/>
    <property type="match status" value="1"/>
</dbReference>
<dbReference type="Gene3D" id="3.30.565.10">
    <property type="entry name" value="Histidine kinase-like ATPase, C-terminal domain"/>
    <property type="match status" value="1"/>
</dbReference>
<keyword evidence="2" id="KW-1185">Reference proteome</keyword>
<protein>
    <submittedName>
        <fullName evidence="1">Putative anti-sigma regulatory factor, serine/threonine protein kinase</fullName>
    </submittedName>
</protein>
<proteinExistence type="predicted"/>
<comment type="caution">
    <text evidence="1">The sequence shown here is derived from an EMBL/GenBank/DDBJ whole genome shotgun (WGS) entry which is preliminary data.</text>
</comment>
<dbReference type="EMBL" id="AMZN01000055">
    <property type="protein sequence ID" value="ELR70205.1"/>
    <property type="molecule type" value="Genomic_DNA"/>
</dbReference>
<keyword evidence="1" id="KW-0808">Transferase</keyword>
<organism evidence="1 2">
    <name type="scientific">Fulvivirga imtechensis AK7</name>
    <dbReference type="NCBI Taxonomy" id="1237149"/>
    <lineage>
        <taxon>Bacteria</taxon>
        <taxon>Pseudomonadati</taxon>
        <taxon>Bacteroidota</taxon>
        <taxon>Cytophagia</taxon>
        <taxon>Cytophagales</taxon>
        <taxon>Fulvivirgaceae</taxon>
        <taxon>Fulvivirga</taxon>
    </lineage>
</organism>
<dbReference type="STRING" id="1237149.C900_03890"/>
<dbReference type="Proteomes" id="UP000011135">
    <property type="component" value="Unassembled WGS sequence"/>
</dbReference>
<evidence type="ECO:0000313" key="1">
    <source>
        <dbReference type="EMBL" id="ELR70205.1"/>
    </source>
</evidence>
<keyword evidence="1" id="KW-0418">Kinase</keyword>
<keyword evidence="1" id="KW-0723">Serine/threonine-protein kinase</keyword>
<sequence>MHIFKPIPYSFDLWTRQIISNRYTYVINRRKIDKLIIDLGNKGFLEPYHLVSIACLIEEYAKQNISIEFRNNNNQYLKDVRFSDYWTENFDRDRFTPTFINTALCLWHISKEMMFNYAFQAQRYYETHYFDGLTLDPMNTAMGEIFNNIFDHSRSTIQGYVFTQYYQKKEKIVTSVCDFGIGIPNAVNEMWKREKGVLLSDESALRIALRKRFTTQSTPNNKGFGLDNLKSIANALKGRLNIISNYASYIQYPTGINTYETKNISFPGTLVSLELDCRYLPEMEQEIVDDEFFL</sequence>
<reference evidence="1 2" key="1">
    <citation type="submission" date="2012-12" db="EMBL/GenBank/DDBJ databases">
        <title>Genome assembly of Fulvivirga imtechensis AK7.</title>
        <authorList>
            <person name="Nupur N."/>
            <person name="Khatri I."/>
            <person name="Kumar R."/>
            <person name="Subramanian S."/>
            <person name="Pinnaka A."/>
        </authorList>
    </citation>
    <scope>NUCLEOTIDE SEQUENCE [LARGE SCALE GENOMIC DNA]</scope>
    <source>
        <strain evidence="1 2">AK7</strain>
    </source>
</reference>
<dbReference type="GO" id="GO:0004674">
    <property type="term" value="F:protein serine/threonine kinase activity"/>
    <property type="evidence" value="ECO:0007669"/>
    <property type="project" value="UniProtKB-KW"/>
</dbReference>
<dbReference type="InterPro" id="IPR036890">
    <property type="entry name" value="HATPase_C_sf"/>
</dbReference>
<evidence type="ECO:0000313" key="2">
    <source>
        <dbReference type="Proteomes" id="UP000011135"/>
    </source>
</evidence>
<dbReference type="OrthoDB" id="7778993at2"/>
<gene>
    <name evidence="1" type="ORF">C900_03890</name>
</gene>
<name>L8JMZ3_9BACT</name>
<dbReference type="eggNOG" id="COG2172">
    <property type="taxonomic scope" value="Bacteria"/>
</dbReference>